<dbReference type="Gene3D" id="3.40.630.30">
    <property type="match status" value="1"/>
</dbReference>
<dbReference type="PROSITE" id="PS51186">
    <property type="entry name" value="GNAT"/>
    <property type="match status" value="1"/>
</dbReference>
<keyword evidence="2" id="KW-0012">Acyltransferase</keyword>
<dbReference type="Pfam" id="PF00583">
    <property type="entry name" value="Acetyltransf_1"/>
    <property type="match status" value="1"/>
</dbReference>
<dbReference type="RefSeq" id="WP_340233263.1">
    <property type="nucleotide sequence ID" value="NZ_JBBEWC010000001.1"/>
</dbReference>
<dbReference type="Proteomes" id="UP001597510">
    <property type="component" value="Unassembled WGS sequence"/>
</dbReference>
<dbReference type="PANTHER" id="PTHR43877:SF2">
    <property type="entry name" value="AMINOALKYLPHOSPHONATE N-ACETYLTRANSFERASE-RELATED"/>
    <property type="match status" value="1"/>
</dbReference>
<comment type="caution">
    <text evidence="4">The sequence shown here is derived from an EMBL/GenBank/DDBJ whole genome shotgun (WGS) entry which is preliminary data.</text>
</comment>
<dbReference type="SUPFAM" id="SSF55729">
    <property type="entry name" value="Acyl-CoA N-acyltransferases (Nat)"/>
    <property type="match status" value="1"/>
</dbReference>
<evidence type="ECO:0000256" key="1">
    <source>
        <dbReference type="ARBA" id="ARBA00022679"/>
    </source>
</evidence>
<protein>
    <submittedName>
        <fullName evidence="4">GNAT family N-acetyltransferase</fullName>
    </submittedName>
</protein>
<accession>A0ABW5JF44</accession>
<evidence type="ECO:0000313" key="5">
    <source>
        <dbReference type="Proteomes" id="UP001597510"/>
    </source>
</evidence>
<proteinExistence type="predicted"/>
<keyword evidence="5" id="KW-1185">Reference proteome</keyword>
<dbReference type="EMBL" id="JBHULC010000038">
    <property type="protein sequence ID" value="MFD2523446.1"/>
    <property type="molecule type" value="Genomic_DNA"/>
</dbReference>
<name>A0ABW5JF44_9BACT</name>
<dbReference type="InterPro" id="IPR000182">
    <property type="entry name" value="GNAT_dom"/>
</dbReference>
<evidence type="ECO:0000313" key="4">
    <source>
        <dbReference type="EMBL" id="MFD2523446.1"/>
    </source>
</evidence>
<keyword evidence="1" id="KW-0808">Transferase</keyword>
<evidence type="ECO:0000256" key="2">
    <source>
        <dbReference type="ARBA" id="ARBA00023315"/>
    </source>
</evidence>
<sequence length="169" mass="19907">MLIRLATLNDALRLRDLSEITFRDTYTAYNTPENMEHHVAKNFSLQQIEKELQDATNQYVVCEDAAHLIAFVKLVKNHLTKGLTEEKVVEIERIYVLKDFHGQQLGRKLIDFCTSWAKEQGFEVIWLGVWEHNHNAMKFYEKMGFERFGEHTFVLGDDVQTDHVMKKYL</sequence>
<organism evidence="4 5">
    <name type="scientific">Emticicia soli</name>
    <dbReference type="NCBI Taxonomy" id="2027878"/>
    <lineage>
        <taxon>Bacteria</taxon>
        <taxon>Pseudomonadati</taxon>
        <taxon>Bacteroidota</taxon>
        <taxon>Cytophagia</taxon>
        <taxon>Cytophagales</taxon>
        <taxon>Leadbetterellaceae</taxon>
        <taxon>Emticicia</taxon>
    </lineage>
</organism>
<dbReference type="PANTHER" id="PTHR43877">
    <property type="entry name" value="AMINOALKYLPHOSPHONATE N-ACETYLTRANSFERASE-RELATED-RELATED"/>
    <property type="match status" value="1"/>
</dbReference>
<dbReference type="CDD" id="cd04301">
    <property type="entry name" value="NAT_SF"/>
    <property type="match status" value="1"/>
</dbReference>
<gene>
    <name evidence="4" type="ORF">ACFSR2_21290</name>
</gene>
<evidence type="ECO:0000259" key="3">
    <source>
        <dbReference type="PROSITE" id="PS51186"/>
    </source>
</evidence>
<feature type="domain" description="N-acetyltransferase" evidence="3">
    <location>
        <begin position="1"/>
        <end position="169"/>
    </location>
</feature>
<reference evidence="5" key="1">
    <citation type="journal article" date="2019" name="Int. J. Syst. Evol. Microbiol.">
        <title>The Global Catalogue of Microorganisms (GCM) 10K type strain sequencing project: providing services to taxonomists for standard genome sequencing and annotation.</title>
        <authorList>
            <consortium name="The Broad Institute Genomics Platform"/>
            <consortium name="The Broad Institute Genome Sequencing Center for Infectious Disease"/>
            <person name="Wu L."/>
            <person name="Ma J."/>
        </authorList>
    </citation>
    <scope>NUCLEOTIDE SEQUENCE [LARGE SCALE GENOMIC DNA]</scope>
    <source>
        <strain evidence="5">KCTC 52344</strain>
    </source>
</reference>
<dbReference type="InterPro" id="IPR050832">
    <property type="entry name" value="Bact_Acetyltransf"/>
</dbReference>
<dbReference type="InterPro" id="IPR016181">
    <property type="entry name" value="Acyl_CoA_acyltransferase"/>
</dbReference>